<proteinExistence type="predicted"/>
<name>A0ABR2T903_9ROSI</name>
<evidence type="ECO:0000313" key="1">
    <source>
        <dbReference type="EMBL" id="KAK9033770.1"/>
    </source>
</evidence>
<dbReference type="EMBL" id="JBBPBN010000007">
    <property type="protein sequence ID" value="KAK9033770.1"/>
    <property type="molecule type" value="Genomic_DNA"/>
</dbReference>
<organism evidence="1 2">
    <name type="scientific">Hibiscus sabdariffa</name>
    <name type="common">roselle</name>
    <dbReference type="NCBI Taxonomy" id="183260"/>
    <lineage>
        <taxon>Eukaryota</taxon>
        <taxon>Viridiplantae</taxon>
        <taxon>Streptophyta</taxon>
        <taxon>Embryophyta</taxon>
        <taxon>Tracheophyta</taxon>
        <taxon>Spermatophyta</taxon>
        <taxon>Magnoliopsida</taxon>
        <taxon>eudicotyledons</taxon>
        <taxon>Gunneridae</taxon>
        <taxon>Pentapetalae</taxon>
        <taxon>rosids</taxon>
        <taxon>malvids</taxon>
        <taxon>Malvales</taxon>
        <taxon>Malvaceae</taxon>
        <taxon>Malvoideae</taxon>
        <taxon>Hibiscus</taxon>
    </lineage>
</organism>
<reference evidence="1 2" key="1">
    <citation type="journal article" date="2024" name="G3 (Bethesda)">
        <title>Genome assembly of Hibiscus sabdariffa L. provides insights into metabolisms of medicinal natural products.</title>
        <authorList>
            <person name="Kim T."/>
        </authorList>
    </citation>
    <scope>NUCLEOTIDE SEQUENCE [LARGE SCALE GENOMIC DNA]</scope>
    <source>
        <strain evidence="1">TK-2024</strain>
        <tissue evidence="1">Old leaves</tissue>
    </source>
</reference>
<comment type="caution">
    <text evidence="1">The sequence shown here is derived from an EMBL/GenBank/DDBJ whole genome shotgun (WGS) entry which is preliminary data.</text>
</comment>
<dbReference type="Proteomes" id="UP001396334">
    <property type="component" value="Unassembled WGS sequence"/>
</dbReference>
<evidence type="ECO:0000313" key="2">
    <source>
        <dbReference type="Proteomes" id="UP001396334"/>
    </source>
</evidence>
<gene>
    <name evidence="1" type="ORF">V6N11_049954</name>
</gene>
<protein>
    <submittedName>
        <fullName evidence="1">Uncharacterized protein</fullName>
    </submittedName>
</protein>
<accession>A0ABR2T903</accession>
<sequence length="162" mass="18679">MAKALLVEIQEEKNIMMFNCACPMRSWSSVRATSRLNKDFEPSSYVLRSEYSNKELEEGHNVENDRDGNDDSEYHLLWSWGKRKYIDPFNKEKKKACLRKEPITIVVETTLEASPIPKPSNTFGKSSKYAEVMMETSKALRVITRVVKSFNKADNDVNVTFT</sequence>
<keyword evidence="2" id="KW-1185">Reference proteome</keyword>